<sequence>MTTAHHLRLIDGMCTGDFPQERTPSVSGVSGPGYHTAFLRTGHEPWEGDEPAGPEHRAQCLAEHDALLTLLAARWGEPQVMSLWSAQERMLAGEVIPDPWADPVAGCEFLRLWQVEGRWVAIGLVLEEEGPGCEVTVLVTIVDPP</sequence>
<evidence type="ECO:0000313" key="2">
    <source>
        <dbReference type="Proteomes" id="UP000326907"/>
    </source>
</evidence>
<keyword evidence="2" id="KW-1185">Reference proteome</keyword>
<dbReference type="EMBL" id="VYUA01000002">
    <property type="protein sequence ID" value="KAB2594053.1"/>
    <property type="molecule type" value="Genomic_DNA"/>
</dbReference>
<protein>
    <submittedName>
        <fullName evidence="1">Uncharacterized protein</fullName>
    </submittedName>
</protein>
<dbReference type="Proteomes" id="UP000326907">
    <property type="component" value="Unassembled WGS sequence"/>
</dbReference>
<comment type="caution">
    <text evidence="1">The sequence shown here is derived from an EMBL/GenBank/DDBJ whole genome shotgun (WGS) entry which is preliminary data.</text>
</comment>
<organism evidence="1 2">
    <name type="scientific">Streptomyces arboris</name>
    <dbReference type="NCBI Taxonomy" id="2600619"/>
    <lineage>
        <taxon>Bacteria</taxon>
        <taxon>Bacillati</taxon>
        <taxon>Actinomycetota</taxon>
        <taxon>Actinomycetes</taxon>
        <taxon>Kitasatosporales</taxon>
        <taxon>Streptomycetaceae</taxon>
        <taxon>Streptomyces</taxon>
    </lineage>
</organism>
<name>A0A5N5EU76_9ACTN</name>
<accession>A0A5N5EU76</accession>
<gene>
    <name evidence="1" type="ORF">F5983_03405</name>
</gene>
<evidence type="ECO:0000313" key="1">
    <source>
        <dbReference type="EMBL" id="KAB2594053.1"/>
    </source>
</evidence>
<dbReference type="AlphaFoldDB" id="A0A5N5EU76"/>
<proteinExistence type="predicted"/>
<reference evidence="1 2" key="1">
    <citation type="submission" date="2019-09" db="EMBL/GenBank/DDBJ databases">
        <authorList>
            <person name="Liu P."/>
        </authorList>
    </citation>
    <scope>NUCLEOTIDE SEQUENCE [LARGE SCALE GENOMIC DNA]</scope>
    <source>
        <strain evidence="1 2">TRM68085</strain>
    </source>
</reference>
<dbReference type="RefSeq" id="WP_151508940.1">
    <property type="nucleotide sequence ID" value="NZ_JBMVCA010000016.1"/>
</dbReference>